<comment type="caution">
    <text evidence="2">The sequence shown here is derived from an EMBL/GenBank/DDBJ whole genome shotgun (WGS) entry which is preliminary data.</text>
</comment>
<organism evidence="2 3">
    <name type="scientific">Lactococcus petauri</name>
    <dbReference type="NCBI Taxonomy" id="1940789"/>
    <lineage>
        <taxon>Bacteria</taxon>
        <taxon>Bacillati</taxon>
        <taxon>Bacillota</taxon>
        <taxon>Bacilli</taxon>
        <taxon>Lactobacillales</taxon>
        <taxon>Streptococcaceae</taxon>
        <taxon>Lactococcus</taxon>
    </lineage>
</organism>
<dbReference type="EMBL" id="JARPXR010000007">
    <property type="protein sequence ID" value="MDT2583897.1"/>
    <property type="molecule type" value="Genomic_DNA"/>
</dbReference>
<keyword evidence="1" id="KW-0472">Membrane</keyword>
<feature type="transmembrane region" description="Helical" evidence="1">
    <location>
        <begin position="60"/>
        <end position="79"/>
    </location>
</feature>
<dbReference type="Pfam" id="PF12648">
    <property type="entry name" value="TcpE"/>
    <property type="match status" value="1"/>
</dbReference>
<dbReference type="AlphaFoldDB" id="A0AAJ2IV12"/>
<accession>A0AAJ2IV12</accession>
<evidence type="ECO:0000256" key="1">
    <source>
        <dbReference type="SAM" id="Phobius"/>
    </source>
</evidence>
<keyword evidence="1" id="KW-1133">Transmembrane helix</keyword>
<evidence type="ECO:0000313" key="3">
    <source>
        <dbReference type="Proteomes" id="UP001262817"/>
    </source>
</evidence>
<feature type="transmembrane region" description="Helical" evidence="1">
    <location>
        <begin position="35"/>
        <end position="53"/>
    </location>
</feature>
<sequence length="134" mass="15996">MEEEEYDYSIGLDTPYWIQEIRIKGKLWWTFQTPVSVAFIGITALTALVMFLLTLPFLKVLANVAFIPLTLWIVVPWRVGRLYVETDPDGKKIHYYLWGMIRYIKEFVLDSRIIYGEERREKNNEKIIFEKTEL</sequence>
<dbReference type="InterPro" id="IPR025608">
    <property type="entry name" value="TcpE"/>
</dbReference>
<keyword evidence="1" id="KW-0812">Transmembrane</keyword>
<gene>
    <name evidence="2" type="ORF">P7D17_07180</name>
</gene>
<dbReference type="Proteomes" id="UP001262817">
    <property type="component" value="Unassembled WGS sequence"/>
</dbReference>
<evidence type="ECO:0000313" key="2">
    <source>
        <dbReference type="EMBL" id="MDT2583897.1"/>
    </source>
</evidence>
<name>A0AAJ2IV12_9LACT</name>
<dbReference type="RefSeq" id="WP_003134448.1">
    <property type="nucleotide sequence ID" value="NZ_CP127854.1"/>
</dbReference>
<protein>
    <submittedName>
        <fullName evidence="2">Conjugal transfer protein</fullName>
    </submittedName>
</protein>
<proteinExistence type="predicted"/>
<reference evidence="2" key="1">
    <citation type="submission" date="2023-03" db="EMBL/GenBank/DDBJ databases">
        <authorList>
            <person name="Shen W."/>
            <person name="Cai J."/>
        </authorList>
    </citation>
    <scope>NUCLEOTIDE SEQUENCE</scope>
    <source>
        <strain evidence="2">P86-2</strain>
    </source>
</reference>